<dbReference type="Pfam" id="PF00135">
    <property type="entry name" value="COesterase"/>
    <property type="match status" value="1"/>
</dbReference>
<gene>
    <name evidence="5" type="ORF">QQS21_002931</name>
</gene>
<comment type="similarity">
    <text evidence="1 3">Belongs to the type-B carboxylesterase/lipase family.</text>
</comment>
<keyword evidence="3" id="KW-0732">Signal</keyword>
<dbReference type="GO" id="GO:0016787">
    <property type="term" value="F:hydrolase activity"/>
    <property type="evidence" value="ECO:0007669"/>
    <property type="project" value="UniProtKB-KW"/>
</dbReference>
<dbReference type="AlphaFoldDB" id="A0AAJ0G104"/>
<reference evidence="5" key="1">
    <citation type="submission" date="2023-06" db="EMBL/GenBank/DDBJ databases">
        <title>Conoideocrella luteorostrata (Hypocreales: Clavicipitaceae), a potential biocontrol fungus for elongate hemlock scale in United States Christmas tree production areas.</title>
        <authorList>
            <person name="Barrett H."/>
            <person name="Lovett B."/>
            <person name="Macias A.M."/>
            <person name="Stajich J.E."/>
            <person name="Kasson M.T."/>
        </authorList>
    </citation>
    <scope>NUCLEOTIDE SEQUENCE</scope>
    <source>
        <strain evidence="5">ARSEF 14590</strain>
    </source>
</reference>
<dbReference type="PANTHER" id="PTHR11559">
    <property type="entry name" value="CARBOXYLESTERASE"/>
    <property type="match status" value="1"/>
</dbReference>
<evidence type="ECO:0000313" key="5">
    <source>
        <dbReference type="EMBL" id="KAK2608584.1"/>
    </source>
</evidence>
<feature type="signal peptide" evidence="3">
    <location>
        <begin position="1"/>
        <end position="18"/>
    </location>
</feature>
<feature type="domain" description="Carboxylesterase type B" evidence="4">
    <location>
        <begin position="22"/>
        <end position="571"/>
    </location>
</feature>
<evidence type="ECO:0000256" key="1">
    <source>
        <dbReference type="ARBA" id="ARBA00005964"/>
    </source>
</evidence>
<feature type="chain" id="PRO_5042313281" description="Carboxylic ester hydrolase" evidence="3">
    <location>
        <begin position="19"/>
        <end position="581"/>
    </location>
</feature>
<evidence type="ECO:0000313" key="6">
    <source>
        <dbReference type="Proteomes" id="UP001251528"/>
    </source>
</evidence>
<dbReference type="PROSITE" id="PS00122">
    <property type="entry name" value="CARBOXYLESTERASE_B_1"/>
    <property type="match status" value="1"/>
</dbReference>
<dbReference type="EC" id="3.1.1.-" evidence="3"/>
<dbReference type="InterPro" id="IPR029058">
    <property type="entry name" value="AB_hydrolase_fold"/>
</dbReference>
<sequence length="581" mass="63389">MKITFALTLVALGQIAAGLDSQIRLDYATFQGKDDLITDTTSFLGMPFGKANRLENPRLIRSGDLPSDVQDATQYGFACPQQNLASSPLYKENSKLGQLVGFITAFLPAITHQAEDCLSINVQVPKGVKNTDKLPVLMWIHGGGFELGSSASLGSEATAIQGLIYQGANLVQRSIDMKQPVIFVSANYRLNFFGTLASKEITKAGVANLFLKDQDVAFAWVQKYVSRFGGDPNKVTVFGESAGAMSTTTHMVLNNGDVSGKFNAAWIFSGPVPKVLDYTHAQPVFDRLMDRIGCGSASDKLACAKAASYESIYAAVQGETSFLSYTATLVPWYPRPDGKYLVDDPAKLTAAGKVAKIPFVMGNMVDEGTLFSLITALNVTSNADIVDYFKTIYWQNTPVSLIEELVGLYSDDPADGSPYDTGINNQFGPKYKKIASMIGDYTFTAGRRTLLNVTSHRQNTWSYQIKQSLPLLGQIGLLNPLQLNNIPILGSFHISDVVLNAFGTIPAALSKNTLNIMSMLVQFANTMDPNIPNSGNPVWPKYNPESPTQFQFREDGNRLIGDSYRKTQMDFIEKNAAQLRA</sequence>
<proteinExistence type="inferred from homology"/>
<dbReference type="Proteomes" id="UP001251528">
    <property type="component" value="Unassembled WGS sequence"/>
</dbReference>
<dbReference type="EMBL" id="JASWJB010000036">
    <property type="protein sequence ID" value="KAK2608584.1"/>
    <property type="molecule type" value="Genomic_DNA"/>
</dbReference>
<organism evidence="5 6">
    <name type="scientific">Conoideocrella luteorostrata</name>
    <dbReference type="NCBI Taxonomy" id="1105319"/>
    <lineage>
        <taxon>Eukaryota</taxon>
        <taxon>Fungi</taxon>
        <taxon>Dikarya</taxon>
        <taxon>Ascomycota</taxon>
        <taxon>Pezizomycotina</taxon>
        <taxon>Sordariomycetes</taxon>
        <taxon>Hypocreomycetidae</taxon>
        <taxon>Hypocreales</taxon>
        <taxon>Clavicipitaceae</taxon>
        <taxon>Conoideocrella</taxon>
    </lineage>
</organism>
<dbReference type="Gene3D" id="3.40.50.1820">
    <property type="entry name" value="alpha/beta hydrolase"/>
    <property type="match status" value="1"/>
</dbReference>
<dbReference type="SUPFAM" id="SSF53474">
    <property type="entry name" value="alpha/beta-Hydrolases"/>
    <property type="match status" value="1"/>
</dbReference>
<protein>
    <recommendedName>
        <fullName evidence="3">Carboxylic ester hydrolase</fullName>
        <ecNumber evidence="3">3.1.1.-</ecNumber>
    </recommendedName>
</protein>
<comment type="caution">
    <text evidence="5">The sequence shown here is derived from an EMBL/GenBank/DDBJ whole genome shotgun (WGS) entry which is preliminary data.</text>
</comment>
<keyword evidence="6" id="KW-1185">Reference proteome</keyword>
<dbReference type="InterPro" id="IPR019826">
    <property type="entry name" value="Carboxylesterase_B_AS"/>
</dbReference>
<accession>A0AAJ0G104</accession>
<evidence type="ECO:0000259" key="4">
    <source>
        <dbReference type="Pfam" id="PF00135"/>
    </source>
</evidence>
<evidence type="ECO:0000256" key="2">
    <source>
        <dbReference type="ARBA" id="ARBA00022801"/>
    </source>
</evidence>
<dbReference type="InterPro" id="IPR002018">
    <property type="entry name" value="CarbesteraseB"/>
</dbReference>
<dbReference type="InterPro" id="IPR050309">
    <property type="entry name" value="Type-B_Carboxylest/Lipase"/>
</dbReference>
<name>A0AAJ0G104_9HYPO</name>
<evidence type="ECO:0000256" key="3">
    <source>
        <dbReference type="RuleBase" id="RU361235"/>
    </source>
</evidence>
<keyword evidence="2 3" id="KW-0378">Hydrolase</keyword>